<feature type="transmembrane region" description="Helical" evidence="5">
    <location>
        <begin position="29"/>
        <end position="48"/>
    </location>
</feature>
<keyword evidence="2 5" id="KW-0812">Transmembrane</keyword>
<keyword evidence="4 5" id="KW-0472">Membrane</keyword>
<dbReference type="GO" id="GO:0016020">
    <property type="term" value="C:membrane"/>
    <property type="evidence" value="ECO:0007669"/>
    <property type="project" value="UniProtKB-SubCell"/>
</dbReference>
<evidence type="ECO:0000256" key="4">
    <source>
        <dbReference type="ARBA" id="ARBA00023136"/>
    </source>
</evidence>
<dbReference type="Pfam" id="PF05907">
    <property type="entry name" value="CXXC_Zn-b_euk"/>
    <property type="match status" value="1"/>
</dbReference>
<organism evidence="6 7">
    <name type="scientific">Eumeta variegata</name>
    <name type="common">Bagworm moth</name>
    <name type="synonym">Eumeta japonica</name>
    <dbReference type="NCBI Taxonomy" id="151549"/>
    <lineage>
        <taxon>Eukaryota</taxon>
        <taxon>Metazoa</taxon>
        <taxon>Ecdysozoa</taxon>
        <taxon>Arthropoda</taxon>
        <taxon>Hexapoda</taxon>
        <taxon>Insecta</taxon>
        <taxon>Pterygota</taxon>
        <taxon>Neoptera</taxon>
        <taxon>Endopterygota</taxon>
        <taxon>Lepidoptera</taxon>
        <taxon>Glossata</taxon>
        <taxon>Ditrysia</taxon>
        <taxon>Tineoidea</taxon>
        <taxon>Psychidae</taxon>
        <taxon>Oiketicinae</taxon>
        <taxon>Eumeta</taxon>
    </lineage>
</organism>
<dbReference type="InterPro" id="IPR036259">
    <property type="entry name" value="MFS_trans_sf"/>
</dbReference>
<reference evidence="6 7" key="1">
    <citation type="journal article" date="2019" name="Commun. Biol.">
        <title>The bagworm genome reveals a unique fibroin gene that provides high tensile strength.</title>
        <authorList>
            <person name="Kono N."/>
            <person name="Nakamura H."/>
            <person name="Ohtoshi R."/>
            <person name="Tomita M."/>
            <person name="Numata K."/>
            <person name="Arakawa K."/>
        </authorList>
    </citation>
    <scope>NUCLEOTIDE SEQUENCE [LARGE SCALE GENOMIC DNA]</scope>
</reference>
<dbReference type="AlphaFoldDB" id="A0A4C1SLT6"/>
<dbReference type="InterPro" id="IPR008584">
    <property type="entry name" value="CXXC_Zn-binding_euk"/>
</dbReference>
<evidence type="ECO:0000256" key="2">
    <source>
        <dbReference type="ARBA" id="ARBA00022692"/>
    </source>
</evidence>
<dbReference type="PANTHER" id="PTHR11662:SF336">
    <property type="entry name" value="LP19554P"/>
    <property type="match status" value="1"/>
</dbReference>
<comment type="caution">
    <text evidence="6">The sequence shown here is derived from an EMBL/GenBank/DDBJ whole genome shotgun (WGS) entry which is preliminary data.</text>
</comment>
<keyword evidence="3 5" id="KW-1133">Transmembrane helix</keyword>
<dbReference type="SUPFAM" id="SSF103473">
    <property type="entry name" value="MFS general substrate transporter"/>
    <property type="match status" value="2"/>
</dbReference>
<feature type="transmembrane region" description="Helical" evidence="5">
    <location>
        <begin position="146"/>
        <end position="171"/>
    </location>
</feature>
<sequence length="264" mass="29059">MLLGAFFYGYMITSLPSGMLAENLGGKPVAGYSCIIAGILTALTPLAASWNKWAVWILRFGVGFLQLVSHHLAPSFGMIVVCLWFWLLGRFDKTKELVVGIMLIILAFYGKDPYVCVAIMTISLGFNGAATASNLQNSQDLAPNYAGTLYGIINCVGTTPGIFSPMIVAAFTKKNVMFKFGILFAVPYNQTHNNQFHTIVVFDCRGTEPVEFAPQAGWLVQSADGGQKFEDVDLSENEWVDYDEKNKQSVGVYEFASKFIKLKK</sequence>
<name>A0A4C1SLT6_EUMVA</name>
<evidence type="ECO:0000256" key="3">
    <source>
        <dbReference type="ARBA" id="ARBA00022989"/>
    </source>
</evidence>
<proteinExistence type="predicted"/>
<dbReference type="GO" id="GO:0022857">
    <property type="term" value="F:transmembrane transporter activity"/>
    <property type="evidence" value="ECO:0007669"/>
    <property type="project" value="TreeGrafter"/>
</dbReference>
<accession>A0A4C1SLT6</accession>
<dbReference type="STRING" id="151549.A0A4C1SLT6"/>
<dbReference type="PANTHER" id="PTHR11662">
    <property type="entry name" value="SOLUTE CARRIER FAMILY 17"/>
    <property type="match status" value="1"/>
</dbReference>
<dbReference type="OrthoDB" id="2985014at2759"/>
<keyword evidence="7" id="KW-1185">Reference proteome</keyword>
<evidence type="ECO:0000256" key="1">
    <source>
        <dbReference type="ARBA" id="ARBA00004141"/>
    </source>
</evidence>
<evidence type="ECO:0000313" key="7">
    <source>
        <dbReference type="Proteomes" id="UP000299102"/>
    </source>
</evidence>
<dbReference type="Gene3D" id="1.20.1250.20">
    <property type="entry name" value="MFS general substrate transporter like domains"/>
    <property type="match status" value="2"/>
</dbReference>
<dbReference type="Proteomes" id="UP000299102">
    <property type="component" value="Unassembled WGS sequence"/>
</dbReference>
<feature type="transmembrane region" description="Helical" evidence="5">
    <location>
        <begin position="99"/>
        <end position="126"/>
    </location>
</feature>
<feature type="transmembrane region" description="Helical" evidence="5">
    <location>
        <begin position="68"/>
        <end position="87"/>
    </location>
</feature>
<dbReference type="SUPFAM" id="SSF141678">
    <property type="entry name" value="MAL13P1.257-like"/>
    <property type="match status" value="1"/>
</dbReference>
<evidence type="ECO:0000313" key="6">
    <source>
        <dbReference type="EMBL" id="GBP02846.1"/>
    </source>
</evidence>
<dbReference type="InterPro" id="IPR050382">
    <property type="entry name" value="MFS_Na/Anion_cotransporter"/>
</dbReference>
<dbReference type="GO" id="GO:0006820">
    <property type="term" value="P:monoatomic anion transport"/>
    <property type="evidence" value="ECO:0007669"/>
    <property type="project" value="TreeGrafter"/>
</dbReference>
<protein>
    <submittedName>
        <fullName evidence="6">UPF0587 protein CG4646</fullName>
    </submittedName>
</protein>
<dbReference type="EMBL" id="BGZK01003593">
    <property type="protein sequence ID" value="GBP02846.1"/>
    <property type="molecule type" value="Genomic_DNA"/>
</dbReference>
<comment type="subcellular location">
    <subcellularLocation>
        <location evidence="1">Membrane</location>
        <topology evidence="1">Multi-pass membrane protein</topology>
    </subcellularLocation>
</comment>
<gene>
    <name evidence="6" type="ORF">EVAR_72320_1</name>
</gene>
<evidence type="ECO:0000256" key="5">
    <source>
        <dbReference type="SAM" id="Phobius"/>
    </source>
</evidence>